<dbReference type="PANTHER" id="PTHR43342:SF1">
    <property type="entry name" value="BIFURCATING [FEFE] HYDROGENASE GAMMA SUBUNIT"/>
    <property type="match status" value="1"/>
</dbReference>
<dbReference type="CDD" id="cd03064">
    <property type="entry name" value="TRX_Fd_NuoE"/>
    <property type="match status" value="1"/>
</dbReference>
<evidence type="ECO:0000256" key="2">
    <source>
        <dbReference type="ARBA" id="ARBA00022714"/>
    </source>
</evidence>
<feature type="binding site" evidence="7">
    <location>
        <position position="73"/>
    </location>
    <ligand>
        <name>[2Fe-2S] cluster</name>
        <dbReference type="ChEBI" id="CHEBI:190135"/>
    </ligand>
</feature>
<dbReference type="FunFam" id="3.40.30.10:FF:000015">
    <property type="entry name" value="NADH-quinone oxidoreductase subunit E"/>
    <property type="match status" value="1"/>
</dbReference>
<feature type="binding site" evidence="7">
    <location>
        <position position="78"/>
    </location>
    <ligand>
        <name>[2Fe-2S] cluster</name>
        <dbReference type="ChEBI" id="CHEBI:190135"/>
    </ligand>
</feature>
<dbReference type="SUPFAM" id="SSF52833">
    <property type="entry name" value="Thioredoxin-like"/>
    <property type="match status" value="1"/>
</dbReference>
<feature type="binding site" evidence="7">
    <location>
        <position position="114"/>
    </location>
    <ligand>
        <name>[2Fe-2S] cluster</name>
        <dbReference type="ChEBI" id="CHEBI:190135"/>
    </ligand>
</feature>
<comment type="cofactor">
    <cofactor evidence="7">
        <name>[2Fe-2S] cluster</name>
        <dbReference type="ChEBI" id="CHEBI:190135"/>
    </cofactor>
    <text evidence="7">Binds 1 [2Fe-2S] cluster.</text>
</comment>
<accession>I6Z991</accession>
<dbReference type="Gene3D" id="3.40.30.10">
    <property type="entry name" value="Glutaredoxin"/>
    <property type="match status" value="1"/>
</dbReference>
<dbReference type="Pfam" id="PF01257">
    <property type="entry name" value="2Fe-2S_thioredx"/>
    <property type="match status" value="1"/>
</dbReference>
<proteinExistence type="inferred from homology"/>
<evidence type="ECO:0000256" key="4">
    <source>
        <dbReference type="ARBA" id="ARBA00023004"/>
    </source>
</evidence>
<dbReference type="NCBIfam" id="TIGR01958">
    <property type="entry name" value="nuoE_fam"/>
    <property type="match status" value="1"/>
</dbReference>
<dbReference type="Gene3D" id="1.10.10.1590">
    <property type="entry name" value="NADH-quinone oxidoreductase subunit E"/>
    <property type="match status" value="1"/>
</dbReference>
<dbReference type="InterPro" id="IPR002023">
    <property type="entry name" value="NuoE-like"/>
</dbReference>
<evidence type="ECO:0000256" key="1">
    <source>
        <dbReference type="ARBA" id="ARBA00010643"/>
    </source>
</evidence>
<reference evidence="8 9" key="1">
    <citation type="journal article" date="2013" name="PLoS ONE">
        <title>Genomic analysis of Melioribacter roseus, facultatively anaerobic organotrophic bacterium representing a novel deep lineage within Bacteriodetes/Chlorobi group.</title>
        <authorList>
            <person name="Kadnikov V.V."/>
            <person name="Mardanov A.V."/>
            <person name="Podosokorskaya O.A."/>
            <person name="Gavrilov S.N."/>
            <person name="Kublanov I.V."/>
            <person name="Beletsky A.V."/>
            <person name="Bonch-Osmolovskaya E.A."/>
            <person name="Ravin N.V."/>
        </authorList>
    </citation>
    <scope>NUCLEOTIDE SEQUENCE [LARGE SCALE GENOMIC DNA]</scope>
    <source>
        <strain evidence="9">JCM 17771 / P3M-2</strain>
    </source>
</reference>
<feature type="binding site" evidence="7">
    <location>
        <position position="118"/>
    </location>
    <ligand>
        <name>[2Fe-2S] cluster</name>
        <dbReference type="ChEBI" id="CHEBI:190135"/>
    </ligand>
</feature>
<dbReference type="GO" id="GO:0046872">
    <property type="term" value="F:metal ion binding"/>
    <property type="evidence" value="ECO:0007669"/>
    <property type="project" value="UniProtKB-KW"/>
</dbReference>
<dbReference type="FunFam" id="1.10.10.1590:FF:000001">
    <property type="entry name" value="NADH-quinone oxidoreductase subunit E"/>
    <property type="match status" value="1"/>
</dbReference>
<dbReference type="InterPro" id="IPR041921">
    <property type="entry name" value="NuoE_N"/>
</dbReference>
<dbReference type="InterPro" id="IPR036249">
    <property type="entry name" value="Thioredoxin-like_sf"/>
</dbReference>
<evidence type="ECO:0000256" key="7">
    <source>
        <dbReference type="PIRSR" id="PIRSR000216-1"/>
    </source>
</evidence>
<keyword evidence="3 7" id="KW-0479">Metal-binding</keyword>
<sequence length="156" mass="17395">MDGNIFQQYPKNDRSNLIAMLQDIQEVHGYLPEKEIRKVADHLGMSLSGVYGVATFYNQFRLTPLGKNIIRVCRGTACHVKNSANILMALENELGICAGQTTRDKLFTLETVACIGACSIAPVININDDYYGRVTVKEIPKILNKYKKQEQAVSAE</sequence>
<dbReference type="GO" id="GO:0016491">
    <property type="term" value="F:oxidoreductase activity"/>
    <property type="evidence" value="ECO:0007669"/>
    <property type="project" value="InterPro"/>
</dbReference>
<organism evidence="8 9">
    <name type="scientific">Melioribacter roseus (strain DSM 23840 / JCM 17771 / VKM B-2668 / P3M-2)</name>
    <dbReference type="NCBI Taxonomy" id="1191523"/>
    <lineage>
        <taxon>Bacteria</taxon>
        <taxon>Pseudomonadati</taxon>
        <taxon>Ignavibacteriota</taxon>
        <taxon>Ignavibacteria</taxon>
        <taxon>Ignavibacteriales</taxon>
        <taxon>Melioribacteraceae</taxon>
        <taxon>Melioribacter</taxon>
    </lineage>
</organism>
<evidence type="ECO:0000256" key="6">
    <source>
        <dbReference type="ARBA" id="ARBA00034078"/>
    </source>
</evidence>
<dbReference type="eggNOG" id="COG1905">
    <property type="taxonomic scope" value="Bacteria"/>
</dbReference>
<dbReference type="PIRSF" id="PIRSF000216">
    <property type="entry name" value="NADH_DH_24kDa"/>
    <property type="match status" value="1"/>
</dbReference>
<dbReference type="InterPro" id="IPR028431">
    <property type="entry name" value="NADP_DH_HndA-like"/>
</dbReference>
<comment type="cofactor">
    <cofactor evidence="6">
        <name>[2Fe-2S] cluster</name>
        <dbReference type="ChEBI" id="CHEBI:190135"/>
    </cofactor>
</comment>
<evidence type="ECO:0000256" key="3">
    <source>
        <dbReference type="ARBA" id="ARBA00022723"/>
    </source>
</evidence>
<dbReference type="NCBIfam" id="NF005722">
    <property type="entry name" value="PRK07539.1-2"/>
    <property type="match status" value="1"/>
</dbReference>
<dbReference type="Proteomes" id="UP000009011">
    <property type="component" value="Chromosome"/>
</dbReference>
<evidence type="ECO:0000313" key="9">
    <source>
        <dbReference type="Proteomes" id="UP000009011"/>
    </source>
</evidence>
<gene>
    <name evidence="8" type="ordered locus">MROS_2480</name>
</gene>
<evidence type="ECO:0000313" key="8">
    <source>
        <dbReference type="EMBL" id="AFN75710.1"/>
    </source>
</evidence>
<keyword evidence="9" id="KW-1185">Reference proteome</keyword>
<protein>
    <submittedName>
        <fullName evidence="8">Fe-only hydrogenase, subunit gamma</fullName>
    </submittedName>
</protein>
<dbReference type="KEGG" id="mro:MROS_2480"/>
<dbReference type="AlphaFoldDB" id="I6Z991"/>
<name>I6Z991_MELRP</name>
<keyword evidence="2 7" id="KW-0001">2Fe-2S</keyword>
<comment type="similarity">
    <text evidence="1">Belongs to the complex I 24 kDa subunit family.</text>
</comment>
<dbReference type="InterPro" id="IPR042128">
    <property type="entry name" value="NuoE_dom"/>
</dbReference>
<dbReference type="HOGENOM" id="CLU_054362_2_1_10"/>
<dbReference type="OrthoDB" id="9807941at2"/>
<dbReference type="RefSeq" id="WP_014857140.1">
    <property type="nucleotide sequence ID" value="NC_018178.1"/>
</dbReference>
<dbReference type="PANTHER" id="PTHR43342">
    <property type="entry name" value="NADH-QUINONE OXIDOREDUCTASE, E SUBUNIT"/>
    <property type="match status" value="1"/>
</dbReference>
<keyword evidence="4 7" id="KW-0408">Iron</keyword>
<keyword evidence="5 7" id="KW-0411">Iron-sulfur</keyword>
<dbReference type="EMBL" id="CP003557">
    <property type="protein sequence ID" value="AFN75710.1"/>
    <property type="molecule type" value="Genomic_DNA"/>
</dbReference>
<dbReference type="GO" id="GO:0051537">
    <property type="term" value="F:2 iron, 2 sulfur cluster binding"/>
    <property type="evidence" value="ECO:0007669"/>
    <property type="project" value="UniProtKB-KW"/>
</dbReference>
<dbReference type="STRING" id="1191523.MROS_2480"/>
<evidence type="ECO:0000256" key="5">
    <source>
        <dbReference type="ARBA" id="ARBA00023014"/>
    </source>
</evidence>